<evidence type="ECO:0000313" key="2">
    <source>
        <dbReference type="EMBL" id="MFB0835653.1"/>
    </source>
</evidence>
<dbReference type="SUPFAM" id="SSF55961">
    <property type="entry name" value="Bet v1-like"/>
    <property type="match status" value="1"/>
</dbReference>
<dbReference type="Proteomes" id="UP001575652">
    <property type="component" value="Unassembled WGS sequence"/>
</dbReference>
<accession>A0ABV4UPS3</accession>
<comment type="caution">
    <text evidence="2">The sequence shown here is derived from an EMBL/GenBank/DDBJ whole genome shotgun (WGS) entry which is preliminary data.</text>
</comment>
<name>A0ABV4UPS3_9MICC</name>
<reference evidence="2 3" key="1">
    <citation type="submission" date="2024-09" db="EMBL/GenBank/DDBJ databases">
        <authorList>
            <person name="Salinas-Garcia M.A."/>
            <person name="Prieme A."/>
        </authorList>
    </citation>
    <scope>NUCLEOTIDE SEQUENCE [LARGE SCALE GENOMIC DNA]</scope>
    <source>
        <strain evidence="2 3">DSM 21081</strain>
    </source>
</reference>
<protein>
    <recommendedName>
        <fullName evidence="4">Activator of Hsp90 ATPase homolog 1-like protein</fullName>
    </recommendedName>
</protein>
<dbReference type="Gene3D" id="3.30.530.20">
    <property type="match status" value="1"/>
</dbReference>
<organism evidence="2 3">
    <name type="scientific">Arthrobacter halodurans</name>
    <dbReference type="NCBI Taxonomy" id="516699"/>
    <lineage>
        <taxon>Bacteria</taxon>
        <taxon>Bacillati</taxon>
        <taxon>Actinomycetota</taxon>
        <taxon>Actinomycetes</taxon>
        <taxon>Micrococcales</taxon>
        <taxon>Micrococcaceae</taxon>
        <taxon>Arthrobacter</taxon>
    </lineage>
</organism>
<dbReference type="EMBL" id="JBHDLJ010000013">
    <property type="protein sequence ID" value="MFB0835653.1"/>
    <property type="molecule type" value="Genomic_DNA"/>
</dbReference>
<evidence type="ECO:0000256" key="1">
    <source>
        <dbReference type="SAM" id="MobiDB-lite"/>
    </source>
</evidence>
<sequence length="166" mass="18274">MDGIFSHAEQPAPRDAGHDESPPPAITETVTVPVGSDQAFEGFTEYIHLWWPVGKYSRFGSGTQPVFESGQLYEESEDGEQYRWGTVVEAIPAERLVLAFTLGLDGQPPTRVLLEFREEAVGSCQVVLVHDGWADGPAGREQFGHYTGWPEILGFYARFMGASLPS</sequence>
<feature type="region of interest" description="Disordered" evidence="1">
    <location>
        <begin position="1"/>
        <end position="26"/>
    </location>
</feature>
<evidence type="ECO:0008006" key="4">
    <source>
        <dbReference type="Google" id="ProtNLM"/>
    </source>
</evidence>
<gene>
    <name evidence="2" type="ORF">ACETWP_13755</name>
</gene>
<keyword evidence="3" id="KW-1185">Reference proteome</keyword>
<evidence type="ECO:0000313" key="3">
    <source>
        <dbReference type="Proteomes" id="UP001575652"/>
    </source>
</evidence>
<proteinExistence type="predicted"/>
<dbReference type="InterPro" id="IPR023393">
    <property type="entry name" value="START-like_dom_sf"/>
</dbReference>
<dbReference type="RefSeq" id="WP_373972830.1">
    <property type="nucleotide sequence ID" value="NZ_JBHDLJ010000013.1"/>
</dbReference>